<evidence type="ECO:0000256" key="1">
    <source>
        <dbReference type="PROSITE-ProRule" id="PRU00339"/>
    </source>
</evidence>
<gene>
    <name evidence="5" type="ORF">FRD01_10730</name>
</gene>
<dbReference type="InterPro" id="IPR011990">
    <property type="entry name" value="TPR-like_helical_dom_sf"/>
</dbReference>
<evidence type="ECO:0000256" key="2">
    <source>
        <dbReference type="SAM" id="Phobius"/>
    </source>
</evidence>
<feature type="chain" id="PRO_5022801222" evidence="3">
    <location>
        <begin position="22"/>
        <end position="316"/>
    </location>
</feature>
<sequence length="316" mass="35130">MKWIACVLSLSLMLGSSSVLAQPKFEDLSEENKAELTRVIEEGKATYNRGEFQRSLKLFQEAYDILPHPDILYRLGLCHERLGDDAEAVRYYRRFLSEVPEAPERPRIEKTIALIEDRISRSTISISTIPEGAVVYIDDRANGPAGLTPTQLPVKPGNYRVIVRKEGFQLTEELVTVKAGATVQLRYQLIPEENVAKEEVVTYPNILPVVGLTAIGIGSGIAGMVFFSSYMDDADQLQRLDDIRRVDPEQVTRVQYENTESSKNTNLALGIGFTGLAVGALVGAYLVWELSEPVVQTSQVGFSWDNGPQVGFTQQF</sequence>
<feature type="domain" description="PEGA" evidence="4">
    <location>
        <begin position="122"/>
        <end position="191"/>
    </location>
</feature>
<keyword evidence="2" id="KW-1133">Transmembrane helix</keyword>
<feature type="repeat" description="TPR" evidence="1">
    <location>
        <begin position="69"/>
        <end position="102"/>
    </location>
</feature>
<accession>A0A5B8XW57</accession>
<evidence type="ECO:0000313" key="5">
    <source>
        <dbReference type="EMBL" id="QED27699.1"/>
    </source>
</evidence>
<dbReference type="Proteomes" id="UP000321595">
    <property type="component" value="Chromosome"/>
</dbReference>
<protein>
    <submittedName>
        <fullName evidence="5">PEGA domain-containing protein</fullName>
    </submittedName>
</protein>
<name>A0A5B8XW57_9DELT</name>
<keyword evidence="1" id="KW-0802">TPR repeat</keyword>
<organism evidence="5 6">
    <name type="scientific">Microvenator marinus</name>
    <dbReference type="NCBI Taxonomy" id="2600177"/>
    <lineage>
        <taxon>Bacteria</taxon>
        <taxon>Deltaproteobacteria</taxon>
        <taxon>Bradymonadales</taxon>
        <taxon>Microvenatoraceae</taxon>
        <taxon>Microvenator</taxon>
    </lineage>
</organism>
<dbReference type="AlphaFoldDB" id="A0A5B8XW57"/>
<keyword evidence="6" id="KW-1185">Reference proteome</keyword>
<dbReference type="EMBL" id="CP042467">
    <property type="protein sequence ID" value="QED27699.1"/>
    <property type="molecule type" value="Genomic_DNA"/>
</dbReference>
<feature type="transmembrane region" description="Helical" evidence="2">
    <location>
        <begin position="267"/>
        <end position="288"/>
    </location>
</feature>
<dbReference type="OrthoDB" id="5493489at2"/>
<reference evidence="5 6" key="1">
    <citation type="submission" date="2019-08" db="EMBL/GenBank/DDBJ databases">
        <authorList>
            <person name="Liang Q."/>
        </authorList>
    </citation>
    <scope>NUCLEOTIDE SEQUENCE [LARGE SCALE GENOMIC DNA]</scope>
    <source>
        <strain evidence="5 6">V1718</strain>
    </source>
</reference>
<feature type="signal peptide" evidence="3">
    <location>
        <begin position="1"/>
        <end position="21"/>
    </location>
</feature>
<dbReference type="InterPro" id="IPR013229">
    <property type="entry name" value="PEGA"/>
</dbReference>
<keyword evidence="2" id="KW-0812">Transmembrane</keyword>
<dbReference type="RefSeq" id="WP_146959468.1">
    <property type="nucleotide sequence ID" value="NZ_CP042467.1"/>
</dbReference>
<keyword evidence="3" id="KW-0732">Signal</keyword>
<dbReference type="PROSITE" id="PS50005">
    <property type="entry name" value="TPR"/>
    <property type="match status" value="1"/>
</dbReference>
<evidence type="ECO:0000259" key="4">
    <source>
        <dbReference type="Pfam" id="PF08308"/>
    </source>
</evidence>
<dbReference type="Pfam" id="PF08308">
    <property type="entry name" value="PEGA"/>
    <property type="match status" value="1"/>
</dbReference>
<dbReference type="KEGG" id="bbae:FRD01_10730"/>
<dbReference type="Gene3D" id="1.25.40.10">
    <property type="entry name" value="Tetratricopeptide repeat domain"/>
    <property type="match status" value="1"/>
</dbReference>
<keyword evidence="2" id="KW-0472">Membrane</keyword>
<dbReference type="InterPro" id="IPR019734">
    <property type="entry name" value="TPR_rpt"/>
</dbReference>
<evidence type="ECO:0000313" key="6">
    <source>
        <dbReference type="Proteomes" id="UP000321595"/>
    </source>
</evidence>
<proteinExistence type="predicted"/>
<feature type="transmembrane region" description="Helical" evidence="2">
    <location>
        <begin position="206"/>
        <end position="230"/>
    </location>
</feature>
<dbReference type="Pfam" id="PF13432">
    <property type="entry name" value="TPR_16"/>
    <property type="match status" value="1"/>
</dbReference>
<evidence type="ECO:0000256" key="3">
    <source>
        <dbReference type="SAM" id="SignalP"/>
    </source>
</evidence>
<dbReference type="SUPFAM" id="SSF48452">
    <property type="entry name" value="TPR-like"/>
    <property type="match status" value="1"/>
</dbReference>